<dbReference type="AlphaFoldDB" id="A0A653L993"/>
<sequence>MTKEGALWQGIRAIAFPEAAKDSV</sequence>
<organism evidence="1 2">
    <name type="scientific">Aeromonas veronii</name>
    <dbReference type="NCBI Taxonomy" id="654"/>
    <lineage>
        <taxon>Bacteria</taxon>
        <taxon>Pseudomonadati</taxon>
        <taxon>Pseudomonadota</taxon>
        <taxon>Gammaproteobacteria</taxon>
        <taxon>Aeromonadales</taxon>
        <taxon>Aeromonadaceae</taxon>
        <taxon>Aeromonas</taxon>
    </lineage>
</organism>
<accession>A0A653L993</accession>
<name>A0A653L993_AERVE</name>
<evidence type="ECO:0000313" key="1">
    <source>
        <dbReference type="EMBL" id="VXA87996.1"/>
    </source>
</evidence>
<reference evidence="1 2" key="1">
    <citation type="submission" date="2019-10" db="EMBL/GenBank/DDBJ databases">
        <authorList>
            <person name="Karimi E."/>
        </authorList>
    </citation>
    <scope>NUCLEOTIDE SEQUENCE [LARGE SCALE GENOMIC DNA]</scope>
    <source>
        <strain evidence="1">Aeromonas sp. 8C</strain>
    </source>
</reference>
<dbReference type="Proteomes" id="UP000439123">
    <property type="component" value="Unassembled WGS sequence"/>
</dbReference>
<gene>
    <name evidence="1" type="ORF">AERO8C_50470</name>
</gene>
<evidence type="ECO:0000313" key="2">
    <source>
        <dbReference type="Proteomes" id="UP000439123"/>
    </source>
</evidence>
<dbReference type="EMBL" id="CABWLC010000018">
    <property type="protein sequence ID" value="VXA87996.1"/>
    <property type="molecule type" value="Genomic_DNA"/>
</dbReference>
<protein>
    <submittedName>
        <fullName evidence="1">Uncharacterized protein</fullName>
    </submittedName>
</protein>
<proteinExistence type="predicted"/>